<accession>A0AA38L8U9</accession>
<feature type="non-terminal residue" evidence="1">
    <location>
        <position position="1"/>
    </location>
</feature>
<dbReference type="EMBL" id="JAHRHJ020000006">
    <property type="protein sequence ID" value="KAH9311737.1"/>
    <property type="molecule type" value="Genomic_DNA"/>
</dbReference>
<name>A0AA38L8U9_TAXCH</name>
<comment type="caution">
    <text evidence="1">The sequence shown here is derived from an EMBL/GenBank/DDBJ whole genome shotgun (WGS) entry which is preliminary data.</text>
</comment>
<evidence type="ECO:0000313" key="1">
    <source>
        <dbReference type="EMBL" id="KAH9311737.1"/>
    </source>
</evidence>
<evidence type="ECO:0000313" key="2">
    <source>
        <dbReference type="Proteomes" id="UP000824469"/>
    </source>
</evidence>
<feature type="non-terminal residue" evidence="1">
    <location>
        <position position="129"/>
    </location>
</feature>
<organism evidence="1 2">
    <name type="scientific">Taxus chinensis</name>
    <name type="common">Chinese yew</name>
    <name type="synonym">Taxus wallichiana var. chinensis</name>
    <dbReference type="NCBI Taxonomy" id="29808"/>
    <lineage>
        <taxon>Eukaryota</taxon>
        <taxon>Viridiplantae</taxon>
        <taxon>Streptophyta</taxon>
        <taxon>Embryophyta</taxon>
        <taxon>Tracheophyta</taxon>
        <taxon>Spermatophyta</taxon>
        <taxon>Pinopsida</taxon>
        <taxon>Pinidae</taxon>
        <taxon>Conifers II</taxon>
        <taxon>Cupressales</taxon>
        <taxon>Taxaceae</taxon>
        <taxon>Taxus</taxon>
    </lineage>
</organism>
<sequence length="129" mass="14457">EYLASNDLVQNNTLSPTKQVPYNNPLLLFLFLGLDSLLRPPDSTRPLGAKEGFAPIKALRSRENAMEQQEPEVPPQYCQQSLAQPEVELTQLSVSPMQRLSEGILKSQQTQRSGLTNISRLEPWLLDLA</sequence>
<dbReference type="Proteomes" id="UP000824469">
    <property type="component" value="Unassembled WGS sequence"/>
</dbReference>
<proteinExistence type="predicted"/>
<dbReference type="AlphaFoldDB" id="A0AA38L8U9"/>
<keyword evidence="2" id="KW-1185">Reference proteome</keyword>
<gene>
    <name evidence="1" type="ORF">KI387_026772</name>
</gene>
<reference evidence="1 2" key="1">
    <citation type="journal article" date="2021" name="Nat. Plants">
        <title>The Taxus genome provides insights into paclitaxel biosynthesis.</title>
        <authorList>
            <person name="Xiong X."/>
            <person name="Gou J."/>
            <person name="Liao Q."/>
            <person name="Li Y."/>
            <person name="Zhou Q."/>
            <person name="Bi G."/>
            <person name="Li C."/>
            <person name="Du R."/>
            <person name="Wang X."/>
            <person name="Sun T."/>
            <person name="Guo L."/>
            <person name="Liang H."/>
            <person name="Lu P."/>
            <person name="Wu Y."/>
            <person name="Zhang Z."/>
            <person name="Ro D.K."/>
            <person name="Shang Y."/>
            <person name="Huang S."/>
            <person name="Yan J."/>
        </authorList>
    </citation>
    <scope>NUCLEOTIDE SEQUENCE [LARGE SCALE GENOMIC DNA]</scope>
    <source>
        <strain evidence="1">Ta-2019</strain>
    </source>
</reference>
<protein>
    <submittedName>
        <fullName evidence="1">Uncharacterized protein</fullName>
    </submittedName>
</protein>